<evidence type="ECO:0000256" key="1">
    <source>
        <dbReference type="SAM" id="MobiDB-lite"/>
    </source>
</evidence>
<feature type="region of interest" description="Disordered" evidence="1">
    <location>
        <begin position="149"/>
        <end position="168"/>
    </location>
</feature>
<dbReference type="AlphaFoldDB" id="A0A1I8FKJ3"/>
<proteinExistence type="predicted"/>
<feature type="compositionally biased region" description="Polar residues" evidence="1">
    <location>
        <begin position="154"/>
        <end position="168"/>
    </location>
</feature>
<name>A0A1I8FKJ3_9PLAT</name>
<dbReference type="WBParaSite" id="maker-unitig_38664-snap-gene-0.3-mRNA-1">
    <property type="protein sequence ID" value="maker-unitig_38664-snap-gene-0.3-mRNA-1"/>
    <property type="gene ID" value="maker-unitig_38664-snap-gene-0.3"/>
</dbReference>
<evidence type="ECO:0000313" key="2">
    <source>
        <dbReference type="Proteomes" id="UP000095280"/>
    </source>
</evidence>
<evidence type="ECO:0000313" key="3">
    <source>
        <dbReference type="WBParaSite" id="maker-unitig_38664-snap-gene-0.3-mRNA-1"/>
    </source>
</evidence>
<keyword evidence="2" id="KW-1185">Reference proteome</keyword>
<accession>A0A1I8FKJ3</accession>
<protein>
    <submittedName>
        <fullName evidence="3">ALIX_LYPXL_bnd domain-containing protein</fullName>
    </submittedName>
</protein>
<reference evidence="3" key="1">
    <citation type="submission" date="2016-11" db="UniProtKB">
        <authorList>
            <consortium name="WormBaseParasite"/>
        </authorList>
    </citation>
    <scope>IDENTIFICATION</scope>
</reference>
<sequence length="304" mass="33238">QLLRLQDFKDAADAQRDRVERHLQRDWCAWDRLSAAFEERAQALETARSLLRLLADCERAENALLEVKPLLDAYQATGGEATEEADAFLYDALLQLPVDQERIDALLADAAALSSSAAAASSGDTADPEVAAAASRAKKVAQSWSESAPAWTSAARSSTPRCVTTASGVPATSSLETASWTALGELLDADDAAVSEGDSASVADRIQRNCRVRDTEAKKLAGLLAKMTELRDEFDAAGIYPQAGAACKRLSERLEALRRRCDQRDRRLQDERRCAGRGRRCTSLLRLGRLTLPIADWLRRRRPA</sequence>
<dbReference type="Proteomes" id="UP000095280">
    <property type="component" value="Unplaced"/>
</dbReference>
<organism evidence="2 3">
    <name type="scientific">Macrostomum lignano</name>
    <dbReference type="NCBI Taxonomy" id="282301"/>
    <lineage>
        <taxon>Eukaryota</taxon>
        <taxon>Metazoa</taxon>
        <taxon>Spiralia</taxon>
        <taxon>Lophotrochozoa</taxon>
        <taxon>Platyhelminthes</taxon>
        <taxon>Rhabditophora</taxon>
        <taxon>Macrostomorpha</taxon>
        <taxon>Macrostomida</taxon>
        <taxon>Macrostomidae</taxon>
        <taxon>Macrostomum</taxon>
    </lineage>
</organism>